<proteinExistence type="predicted"/>
<feature type="region of interest" description="Disordered" evidence="1">
    <location>
        <begin position="1"/>
        <end position="109"/>
    </location>
</feature>
<reference evidence="2" key="1">
    <citation type="journal article" date="2020" name="Stud. Mycol.">
        <title>101 Dothideomycetes genomes: a test case for predicting lifestyles and emergence of pathogens.</title>
        <authorList>
            <person name="Haridas S."/>
            <person name="Albert R."/>
            <person name="Binder M."/>
            <person name="Bloem J."/>
            <person name="Labutti K."/>
            <person name="Salamov A."/>
            <person name="Andreopoulos B."/>
            <person name="Baker S."/>
            <person name="Barry K."/>
            <person name="Bills G."/>
            <person name="Bluhm B."/>
            <person name="Cannon C."/>
            <person name="Castanera R."/>
            <person name="Culley D."/>
            <person name="Daum C."/>
            <person name="Ezra D."/>
            <person name="Gonzalez J."/>
            <person name="Henrissat B."/>
            <person name="Kuo A."/>
            <person name="Liang C."/>
            <person name="Lipzen A."/>
            <person name="Lutzoni F."/>
            <person name="Magnuson J."/>
            <person name="Mondo S."/>
            <person name="Nolan M."/>
            <person name="Ohm R."/>
            <person name="Pangilinan J."/>
            <person name="Park H.-J."/>
            <person name="Ramirez L."/>
            <person name="Alfaro M."/>
            <person name="Sun H."/>
            <person name="Tritt A."/>
            <person name="Yoshinaga Y."/>
            <person name="Zwiers L.-H."/>
            <person name="Turgeon B."/>
            <person name="Goodwin S."/>
            <person name="Spatafora J."/>
            <person name="Crous P."/>
            <person name="Grigoriev I."/>
        </authorList>
    </citation>
    <scope>NUCLEOTIDE SEQUENCE</scope>
    <source>
        <strain evidence="2">CBS 122681</strain>
    </source>
</reference>
<name>A0A6A6TQG4_9PLEO</name>
<feature type="compositionally biased region" description="Polar residues" evidence="1">
    <location>
        <begin position="68"/>
        <end position="77"/>
    </location>
</feature>
<dbReference type="EMBL" id="MU004291">
    <property type="protein sequence ID" value="KAF2662042.1"/>
    <property type="molecule type" value="Genomic_DNA"/>
</dbReference>
<feature type="compositionally biased region" description="Basic and acidic residues" evidence="1">
    <location>
        <begin position="78"/>
        <end position="89"/>
    </location>
</feature>
<dbReference type="Proteomes" id="UP000799324">
    <property type="component" value="Unassembled WGS sequence"/>
</dbReference>
<evidence type="ECO:0000313" key="3">
    <source>
        <dbReference type="Proteomes" id="UP000799324"/>
    </source>
</evidence>
<dbReference type="AlphaFoldDB" id="A0A6A6TQG4"/>
<accession>A0A6A6TQG4</accession>
<sequence>MSVFSKSPPINLAGSKKPNSMPNARMNKHTATHPPPEIFAYAPRTPPISPNTQRSSFPPSISLPAQPPATTHSSAPQSEHKPPRWETRSPVHVVFGSPWSRPRDYRQVD</sequence>
<evidence type="ECO:0000313" key="2">
    <source>
        <dbReference type="EMBL" id="KAF2662042.1"/>
    </source>
</evidence>
<evidence type="ECO:0000256" key="1">
    <source>
        <dbReference type="SAM" id="MobiDB-lite"/>
    </source>
</evidence>
<feature type="compositionally biased region" description="Polar residues" evidence="1">
    <location>
        <begin position="50"/>
        <end position="59"/>
    </location>
</feature>
<organism evidence="2 3">
    <name type="scientific">Lophiostoma macrostomum CBS 122681</name>
    <dbReference type="NCBI Taxonomy" id="1314788"/>
    <lineage>
        <taxon>Eukaryota</taxon>
        <taxon>Fungi</taxon>
        <taxon>Dikarya</taxon>
        <taxon>Ascomycota</taxon>
        <taxon>Pezizomycotina</taxon>
        <taxon>Dothideomycetes</taxon>
        <taxon>Pleosporomycetidae</taxon>
        <taxon>Pleosporales</taxon>
        <taxon>Lophiostomataceae</taxon>
        <taxon>Lophiostoma</taxon>
    </lineage>
</organism>
<keyword evidence="3" id="KW-1185">Reference proteome</keyword>
<gene>
    <name evidence="2" type="ORF">K491DRAFT_687027</name>
</gene>
<protein>
    <submittedName>
        <fullName evidence="2">Uncharacterized protein</fullName>
    </submittedName>
</protein>